<sequence>MSLMTVAVCGAGAMGSGIGQVAAQAGHPVVMFDTAEAALDRGRAGIDKALAGLEAKGRLGEGGAAAVSGRMRWTSDIADLAGAGLVIEAIIEDEAIKAGLFDRIEAVVGEDAILASNTSSLSITRLGAKRRRPDRFAGMHFFNPAPVMKLVEVMAGAETAPEVAAEIARLATGWGKVAIPVRDVPGFIVNRVARPYYAEGFRALGEGVAPAATIDRALKALGGFRMGPLELADLIGHDVNFAVARSVYDAYFGQTRFTPQLAQGALVDAGRLGRKAGRGVYDYGGAAPVEPVVLSAKPARDIRVSGASDPLLLALARDATEADLPDGMIEVDGVLVGLTDGAMAASHARRIGRPVALIDWVGADLPVLIFAASDDDAAAAVAGLAAATGREAYRVADRPGLIALRTLCQLANAAGDAVRDGVADAAGIDDALRHGANYPLGPLAWATGIGHARLIALLETIAAETGEAMYRPSEYFRRAA</sequence>
<dbReference type="GO" id="GO:0003857">
    <property type="term" value="F:(3S)-3-hydroxyacyl-CoA dehydrogenase (NAD+) activity"/>
    <property type="evidence" value="ECO:0007669"/>
    <property type="project" value="UniProtKB-EC"/>
</dbReference>
<dbReference type="InterPro" id="IPR036291">
    <property type="entry name" value="NAD(P)-bd_dom_sf"/>
</dbReference>
<dbReference type="PANTHER" id="PTHR48075">
    <property type="entry name" value="3-HYDROXYACYL-COA DEHYDROGENASE FAMILY PROTEIN"/>
    <property type="match status" value="1"/>
</dbReference>
<reference evidence="4 5" key="1">
    <citation type="submission" date="2023-02" db="EMBL/GenBank/DDBJ databases">
        <title>Genome sequence of Sphingomonas naphthae.</title>
        <authorList>
            <person name="Kim S."/>
            <person name="Heo J."/>
            <person name="Kwon S.-W."/>
        </authorList>
    </citation>
    <scope>NUCLEOTIDE SEQUENCE [LARGE SCALE GENOMIC DNA]</scope>
    <source>
        <strain evidence="4 5">KACC 18716</strain>
    </source>
</reference>
<dbReference type="NCBIfam" id="NF006124">
    <property type="entry name" value="PRK08268.1"/>
    <property type="match status" value="1"/>
</dbReference>
<dbReference type="SUPFAM" id="SSF51735">
    <property type="entry name" value="NAD(P)-binding Rossmann-fold domains"/>
    <property type="match status" value="1"/>
</dbReference>
<dbReference type="EC" id="1.1.1.35" evidence="4"/>
<organism evidence="4 5">
    <name type="scientific">Sphingomonas naphthae</name>
    <dbReference type="NCBI Taxonomy" id="1813468"/>
    <lineage>
        <taxon>Bacteria</taxon>
        <taxon>Pseudomonadati</taxon>
        <taxon>Pseudomonadota</taxon>
        <taxon>Alphaproteobacteria</taxon>
        <taxon>Sphingomonadales</taxon>
        <taxon>Sphingomonadaceae</taxon>
        <taxon>Sphingomonas</taxon>
    </lineage>
</organism>
<evidence type="ECO:0000313" key="4">
    <source>
        <dbReference type="EMBL" id="WCT72455.1"/>
    </source>
</evidence>
<feature type="domain" description="3-hydroxyacyl-CoA dehydrogenase NAD binding" evidence="3">
    <location>
        <begin position="5"/>
        <end position="183"/>
    </location>
</feature>
<dbReference type="SUPFAM" id="SSF48179">
    <property type="entry name" value="6-phosphogluconate dehydrogenase C-terminal domain-like"/>
    <property type="match status" value="2"/>
</dbReference>
<dbReference type="InterPro" id="IPR013328">
    <property type="entry name" value="6PGD_dom2"/>
</dbReference>
<protein>
    <submittedName>
        <fullName evidence="4">3-hydroxyacyl-CoA dehydrogenase</fullName>
        <ecNumber evidence="4">1.1.1.35</ecNumber>
    </submittedName>
</protein>
<dbReference type="Proteomes" id="UP001220395">
    <property type="component" value="Chromosome"/>
</dbReference>
<dbReference type="RefSeq" id="WP_273686416.1">
    <property type="nucleotide sequence ID" value="NZ_CP117411.1"/>
</dbReference>
<evidence type="ECO:0000259" key="2">
    <source>
        <dbReference type="Pfam" id="PF00725"/>
    </source>
</evidence>
<dbReference type="Gene3D" id="3.40.50.720">
    <property type="entry name" value="NAD(P)-binding Rossmann-like Domain"/>
    <property type="match status" value="1"/>
</dbReference>
<feature type="domain" description="3-hydroxyacyl-CoA dehydrogenase C-terminal" evidence="2">
    <location>
        <begin position="400"/>
        <end position="478"/>
    </location>
</feature>
<name>A0ABY7TH27_9SPHN</name>
<feature type="domain" description="3-hydroxyacyl-CoA dehydrogenase C-terminal" evidence="2">
    <location>
        <begin position="186"/>
        <end position="283"/>
    </location>
</feature>
<accession>A0ABY7TH27</accession>
<dbReference type="InterPro" id="IPR006176">
    <property type="entry name" value="3-OHacyl-CoA_DH_NAD-bd"/>
</dbReference>
<evidence type="ECO:0000313" key="5">
    <source>
        <dbReference type="Proteomes" id="UP001220395"/>
    </source>
</evidence>
<dbReference type="Gene3D" id="1.10.1040.50">
    <property type="match status" value="1"/>
</dbReference>
<dbReference type="EMBL" id="CP117411">
    <property type="protein sequence ID" value="WCT72455.1"/>
    <property type="molecule type" value="Genomic_DNA"/>
</dbReference>
<dbReference type="Gene3D" id="1.10.1040.10">
    <property type="entry name" value="N-(1-d-carboxylethyl)-l-norvaline Dehydrogenase, domain 2"/>
    <property type="match status" value="1"/>
</dbReference>
<dbReference type="InterPro" id="IPR008927">
    <property type="entry name" value="6-PGluconate_DH-like_C_sf"/>
</dbReference>
<dbReference type="Pfam" id="PF02737">
    <property type="entry name" value="3HCDH_N"/>
    <property type="match status" value="1"/>
</dbReference>
<keyword evidence="5" id="KW-1185">Reference proteome</keyword>
<dbReference type="InterPro" id="IPR006108">
    <property type="entry name" value="3HC_DH_C"/>
</dbReference>
<evidence type="ECO:0000256" key="1">
    <source>
        <dbReference type="ARBA" id="ARBA00023002"/>
    </source>
</evidence>
<dbReference type="PANTHER" id="PTHR48075:SF5">
    <property type="entry name" value="3-HYDROXYBUTYRYL-COA DEHYDROGENASE"/>
    <property type="match status" value="1"/>
</dbReference>
<dbReference type="Pfam" id="PF00725">
    <property type="entry name" value="3HCDH"/>
    <property type="match status" value="2"/>
</dbReference>
<keyword evidence="1 4" id="KW-0560">Oxidoreductase</keyword>
<proteinExistence type="predicted"/>
<gene>
    <name evidence="4" type="ORF">PQ455_12505</name>
</gene>
<evidence type="ECO:0000259" key="3">
    <source>
        <dbReference type="Pfam" id="PF02737"/>
    </source>
</evidence>